<dbReference type="SUPFAM" id="SSF54637">
    <property type="entry name" value="Thioesterase/thiol ester dehydrase-isomerase"/>
    <property type="match status" value="1"/>
</dbReference>
<dbReference type="OrthoDB" id="9799036at2"/>
<dbReference type="InterPro" id="IPR006684">
    <property type="entry name" value="YbgC/YbaW"/>
</dbReference>
<evidence type="ECO:0000313" key="3">
    <source>
        <dbReference type="EMBL" id="BBZ33730.1"/>
    </source>
</evidence>
<reference evidence="3" key="2">
    <citation type="submission" date="2020-02" db="EMBL/GenBank/DDBJ databases">
        <authorList>
            <person name="Matsumoto Y."/>
            <person name="Motooka D."/>
            <person name="Nakamura S."/>
        </authorList>
    </citation>
    <scope>NUCLEOTIDE SEQUENCE</scope>
    <source>
        <strain evidence="3">JCM 13671</strain>
    </source>
</reference>
<dbReference type="NCBIfam" id="TIGR00051">
    <property type="entry name" value="YbgC/FadM family acyl-CoA thioesterase"/>
    <property type="match status" value="1"/>
</dbReference>
<accession>A0A7I7XWP6</accession>
<dbReference type="Proteomes" id="UP000466931">
    <property type="component" value="Chromosome"/>
</dbReference>
<dbReference type="PANTHER" id="PTHR31793:SF27">
    <property type="entry name" value="NOVEL THIOESTERASE SUPERFAMILY DOMAIN AND SAPOSIN A-TYPE DOMAIN CONTAINING PROTEIN (0610012H03RIK)"/>
    <property type="match status" value="1"/>
</dbReference>
<comment type="similarity">
    <text evidence="1">Belongs to the 4-hydroxybenzoyl-CoA thioesterase family.</text>
</comment>
<organism evidence="3 4">
    <name type="scientific">Mycolicibacterium confluentis</name>
    <dbReference type="NCBI Taxonomy" id="28047"/>
    <lineage>
        <taxon>Bacteria</taxon>
        <taxon>Bacillati</taxon>
        <taxon>Actinomycetota</taxon>
        <taxon>Actinomycetes</taxon>
        <taxon>Mycobacteriales</taxon>
        <taxon>Mycobacteriaceae</taxon>
        <taxon>Mycolicibacterium</taxon>
    </lineage>
</organism>
<dbReference type="RefSeq" id="WP_085151085.1">
    <property type="nucleotide sequence ID" value="NZ_AP022612.1"/>
</dbReference>
<reference evidence="3" key="1">
    <citation type="journal article" date="2019" name="Emerg. Microbes Infect.">
        <title>Comprehensive subspecies identification of 175 nontuberculous mycobacteria species based on 7547 genomic profiles.</title>
        <authorList>
            <person name="Matsumoto Y."/>
            <person name="Kinjo T."/>
            <person name="Motooka D."/>
            <person name="Nabeya D."/>
            <person name="Jung N."/>
            <person name="Uechi K."/>
            <person name="Horii T."/>
            <person name="Iida T."/>
            <person name="Fujita J."/>
            <person name="Nakamura S."/>
        </authorList>
    </citation>
    <scope>NUCLEOTIDE SEQUENCE [LARGE SCALE GENOMIC DNA]</scope>
    <source>
        <strain evidence="3">JCM 13671</strain>
    </source>
</reference>
<dbReference type="Pfam" id="PF13279">
    <property type="entry name" value="4HBT_2"/>
    <property type="match status" value="1"/>
</dbReference>
<dbReference type="PANTHER" id="PTHR31793">
    <property type="entry name" value="4-HYDROXYBENZOYL-COA THIOESTERASE FAMILY MEMBER"/>
    <property type="match status" value="1"/>
</dbReference>
<gene>
    <name evidence="3" type="ORF">MCNF_23350</name>
</gene>
<dbReference type="PIRSF" id="PIRSF003230">
    <property type="entry name" value="YbgC"/>
    <property type="match status" value="1"/>
</dbReference>
<evidence type="ECO:0000313" key="4">
    <source>
        <dbReference type="Proteomes" id="UP000466931"/>
    </source>
</evidence>
<dbReference type="AlphaFoldDB" id="A0A7I7XWP6"/>
<dbReference type="CDD" id="cd00586">
    <property type="entry name" value="4HBT"/>
    <property type="match status" value="1"/>
</dbReference>
<dbReference type="Gene3D" id="3.10.129.10">
    <property type="entry name" value="Hotdog Thioesterase"/>
    <property type="match status" value="1"/>
</dbReference>
<dbReference type="InterPro" id="IPR029069">
    <property type="entry name" value="HotDog_dom_sf"/>
</dbReference>
<protein>
    <submittedName>
        <fullName evidence="3">4-hydroxybenzoyl-CoA thioesterase</fullName>
    </submittedName>
</protein>
<name>A0A7I7XWP6_9MYCO</name>
<proteinExistence type="inferred from homology"/>
<dbReference type="InterPro" id="IPR050563">
    <property type="entry name" value="4-hydroxybenzoyl-CoA_TE"/>
</dbReference>
<evidence type="ECO:0000256" key="1">
    <source>
        <dbReference type="ARBA" id="ARBA00005953"/>
    </source>
</evidence>
<sequence length="135" mass="15282">MTTATFTMPLRVRYVECDMQNRVFNAHYLTWVDMAHTEALSELVGGYESMVAAGVDVVVVGAELDFRAPARFDDRLEVRTTVHPPGNTSLRSDFAITRDGVLLAECRMTHVCVDTTTYSKQVWPQWLRDKLPSLD</sequence>
<dbReference type="EMBL" id="AP022612">
    <property type="protein sequence ID" value="BBZ33730.1"/>
    <property type="molecule type" value="Genomic_DNA"/>
</dbReference>
<keyword evidence="2" id="KW-0378">Hydrolase</keyword>
<evidence type="ECO:0000256" key="2">
    <source>
        <dbReference type="ARBA" id="ARBA00022801"/>
    </source>
</evidence>
<keyword evidence="4" id="KW-1185">Reference proteome</keyword>
<dbReference type="GO" id="GO:0047617">
    <property type="term" value="F:fatty acyl-CoA hydrolase activity"/>
    <property type="evidence" value="ECO:0007669"/>
    <property type="project" value="TreeGrafter"/>
</dbReference>